<feature type="transmembrane region" description="Helical" evidence="12">
    <location>
        <begin position="35"/>
        <end position="52"/>
    </location>
</feature>
<evidence type="ECO:0000256" key="4">
    <source>
        <dbReference type="ARBA" id="ARBA00022679"/>
    </source>
</evidence>
<keyword evidence="8" id="KW-0333">Golgi apparatus</keyword>
<dbReference type="InterPro" id="IPR001675">
    <property type="entry name" value="Glyco_trans_29"/>
</dbReference>
<evidence type="ECO:0000313" key="13">
    <source>
        <dbReference type="EMBL" id="CCO17996.1"/>
    </source>
</evidence>
<keyword evidence="7 12" id="KW-1133">Transmembrane helix</keyword>
<gene>
    <name evidence="13" type="ordered locus">Bathy10g00720</name>
</gene>
<dbReference type="GO" id="GO:0003828">
    <property type="term" value="F:alpha-N-acetylneuraminate alpha-2,8-sialyltransferase activity"/>
    <property type="evidence" value="ECO:0007669"/>
    <property type="project" value="TreeGrafter"/>
</dbReference>
<dbReference type="PANTHER" id="PTHR11987:SF53">
    <property type="entry name" value="ALPHA-2,8-SIALYLTRANSFERASE 8F-LIKE"/>
    <property type="match status" value="1"/>
</dbReference>
<dbReference type="InterPro" id="IPR038578">
    <property type="entry name" value="GT29-like_sf"/>
</dbReference>
<comment type="similarity">
    <text evidence="2">Belongs to the glycosyltransferase 29 family.</text>
</comment>
<dbReference type="Proteomes" id="UP000198341">
    <property type="component" value="Chromosome 10"/>
</dbReference>
<dbReference type="RefSeq" id="XP_007510463.1">
    <property type="nucleotide sequence ID" value="XM_007510401.1"/>
</dbReference>
<accession>K8EJ01</accession>
<dbReference type="EMBL" id="FO082269">
    <property type="protein sequence ID" value="CCO17996.1"/>
    <property type="molecule type" value="Genomic_DNA"/>
</dbReference>
<evidence type="ECO:0000313" key="14">
    <source>
        <dbReference type="Proteomes" id="UP000198341"/>
    </source>
</evidence>
<dbReference type="GeneID" id="19013149"/>
<dbReference type="KEGG" id="bpg:Bathy10g00720"/>
<evidence type="ECO:0000256" key="3">
    <source>
        <dbReference type="ARBA" id="ARBA00022676"/>
    </source>
</evidence>
<evidence type="ECO:0000256" key="9">
    <source>
        <dbReference type="ARBA" id="ARBA00023136"/>
    </source>
</evidence>
<dbReference type="PANTHER" id="PTHR11987">
    <property type="entry name" value="ALPHA-2,8-SIALYLTRANSFERASE"/>
    <property type="match status" value="1"/>
</dbReference>
<dbReference type="AlphaFoldDB" id="K8EJ01"/>
<keyword evidence="5 12" id="KW-0812">Transmembrane</keyword>
<evidence type="ECO:0000256" key="10">
    <source>
        <dbReference type="ARBA" id="ARBA00023180"/>
    </source>
</evidence>
<keyword evidence="3" id="KW-0328">Glycosyltransferase</keyword>
<proteinExistence type="inferred from homology"/>
<dbReference type="Gene3D" id="3.90.1480.20">
    <property type="entry name" value="Glycosyl transferase family 29"/>
    <property type="match status" value="1"/>
</dbReference>
<protein>
    <submittedName>
        <fullName evidence="13">Uncharacterized protein</fullName>
    </submittedName>
</protein>
<evidence type="ECO:0000256" key="5">
    <source>
        <dbReference type="ARBA" id="ARBA00022692"/>
    </source>
</evidence>
<evidence type="ECO:0000256" key="12">
    <source>
        <dbReference type="SAM" id="Phobius"/>
    </source>
</evidence>
<sequence length="498" mass="56286">MSNTRNNNNNNSYNETKKRATKVSSKEDEPTSPKIFLSITFGILFILSLIFGKAGSFSSSSSSSLSLNVADDANQMSSVDDDAPDVGLTSYEEQHVDPSEVAKEPIEESLAKDDGEEHSDLDGDLDYHLDQPVQKPKTEVDNCKKCKKVTVPEMCGYAPKRTMEDLSVTMKKRRILSFDLEESEEEDSDDDEAKSSNILNITTRIGLRKLLKGHQAFQTDRNRALAKSRQPDFKPPPESVREEVLKHYKMWQSDSACTMWTRTCVKRHLEGDDMGFKRGPEQYFKDKKMPGLDGSLVFPDLKRGELGTCALVAVADNMLGKGRGPEIDNHDTVFRYNGPLKAYKKDIGVKGDVYYWKQRRDEKQYGVEGQKANKYYMWKDAAKYWMFGDKKEFSKLTFRGKQLLWETPMASEMVGNVYAKYHDELNIKTKHASTGGFKLAMSVLASGLCTRLDLYGFSSKGGGRYFKNAVVNTVHLIGLEHYALRVAMEESYGVCVYD</sequence>
<dbReference type="GO" id="GO:0000139">
    <property type="term" value="C:Golgi membrane"/>
    <property type="evidence" value="ECO:0007669"/>
    <property type="project" value="UniProtKB-SubCell"/>
</dbReference>
<dbReference type="GO" id="GO:0009311">
    <property type="term" value="P:oligosaccharide metabolic process"/>
    <property type="evidence" value="ECO:0007669"/>
    <property type="project" value="TreeGrafter"/>
</dbReference>
<feature type="compositionally biased region" description="Low complexity" evidence="11">
    <location>
        <begin position="1"/>
        <end position="14"/>
    </location>
</feature>
<keyword evidence="6" id="KW-0735">Signal-anchor</keyword>
<evidence type="ECO:0000256" key="11">
    <source>
        <dbReference type="SAM" id="MobiDB-lite"/>
    </source>
</evidence>
<dbReference type="InterPro" id="IPR050943">
    <property type="entry name" value="Glycosyltr_29_Sialyltrsf"/>
</dbReference>
<evidence type="ECO:0000256" key="2">
    <source>
        <dbReference type="ARBA" id="ARBA00006003"/>
    </source>
</evidence>
<keyword evidence="10" id="KW-0325">Glycoprotein</keyword>
<evidence type="ECO:0000256" key="6">
    <source>
        <dbReference type="ARBA" id="ARBA00022968"/>
    </source>
</evidence>
<organism evidence="13 14">
    <name type="scientific">Bathycoccus prasinos</name>
    <dbReference type="NCBI Taxonomy" id="41875"/>
    <lineage>
        <taxon>Eukaryota</taxon>
        <taxon>Viridiplantae</taxon>
        <taxon>Chlorophyta</taxon>
        <taxon>Mamiellophyceae</taxon>
        <taxon>Mamiellales</taxon>
        <taxon>Bathycoccaceae</taxon>
        <taxon>Bathycoccus</taxon>
    </lineage>
</organism>
<reference evidence="13 14" key="1">
    <citation type="submission" date="2011-10" db="EMBL/GenBank/DDBJ databases">
        <authorList>
            <person name="Genoscope - CEA"/>
        </authorList>
    </citation>
    <scope>NUCLEOTIDE SEQUENCE [LARGE SCALE GENOMIC DNA]</scope>
    <source>
        <strain evidence="13 14">RCC 1105</strain>
    </source>
</reference>
<dbReference type="Pfam" id="PF00777">
    <property type="entry name" value="Glyco_transf_29"/>
    <property type="match status" value="1"/>
</dbReference>
<name>K8EJ01_9CHLO</name>
<keyword evidence="14" id="KW-1185">Reference proteome</keyword>
<dbReference type="GO" id="GO:0006491">
    <property type="term" value="P:N-glycan processing"/>
    <property type="evidence" value="ECO:0007669"/>
    <property type="project" value="TreeGrafter"/>
</dbReference>
<feature type="region of interest" description="Disordered" evidence="11">
    <location>
        <begin position="1"/>
        <end position="30"/>
    </location>
</feature>
<evidence type="ECO:0000256" key="7">
    <source>
        <dbReference type="ARBA" id="ARBA00022989"/>
    </source>
</evidence>
<keyword evidence="4" id="KW-0808">Transferase</keyword>
<evidence type="ECO:0000256" key="8">
    <source>
        <dbReference type="ARBA" id="ARBA00023034"/>
    </source>
</evidence>
<comment type="subcellular location">
    <subcellularLocation>
        <location evidence="1">Golgi apparatus membrane</location>
        <topology evidence="1">Single-pass type II membrane protein</topology>
    </subcellularLocation>
</comment>
<evidence type="ECO:0000256" key="1">
    <source>
        <dbReference type="ARBA" id="ARBA00004323"/>
    </source>
</evidence>
<feature type="region of interest" description="Disordered" evidence="11">
    <location>
        <begin position="220"/>
        <end position="240"/>
    </location>
</feature>
<keyword evidence="9 12" id="KW-0472">Membrane</keyword>
<dbReference type="OrthoDB" id="10264956at2759"/>